<feature type="domain" description="DNA ligase ATP-dependent N-terminal" evidence="16">
    <location>
        <begin position="2"/>
        <end position="182"/>
    </location>
</feature>
<keyword evidence="13 14" id="KW-0131">Cell cycle</keyword>
<dbReference type="CDD" id="cd07901">
    <property type="entry name" value="Adenylation_DNA_ligase_Arch_LigB"/>
    <property type="match status" value="1"/>
</dbReference>
<keyword evidence="3 14" id="KW-0436">Ligase</keyword>
<keyword evidence="12 14" id="KW-0234">DNA repair</keyword>
<evidence type="ECO:0000256" key="6">
    <source>
        <dbReference type="ARBA" id="ARBA00022723"/>
    </source>
</evidence>
<feature type="binding site" evidence="14">
    <location>
        <position position="431"/>
    </location>
    <ligand>
        <name>ATP</name>
        <dbReference type="ChEBI" id="CHEBI:30616"/>
    </ligand>
</feature>
<evidence type="ECO:0000259" key="15">
    <source>
        <dbReference type="Pfam" id="PF01068"/>
    </source>
</evidence>
<feature type="binding site" evidence="14">
    <location>
        <position position="348"/>
    </location>
    <ligand>
        <name>ATP</name>
        <dbReference type="ChEBI" id="CHEBI:30616"/>
    </ligand>
</feature>
<comment type="function">
    <text evidence="14">DNA ligase that seals nicks in double-stranded DNA during DNA replication, DNA recombination and DNA repair.</text>
</comment>
<comment type="cofactor">
    <cofactor evidence="14">
        <name>Mg(2+)</name>
        <dbReference type="ChEBI" id="CHEBI:18420"/>
    </cofactor>
</comment>
<dbReference type="EMBL" id="CP084167">
    <property type="protein sequence ID" value="UJG44670.1"/>
    <property type="molecule type" value="Genomic_DNA"/>
</dbReference>
<evidence type="ECO:0000259" key="16">
    <source>
        <dbReference type="Pfam" id="PF04675"/>
    </source>
</evidence>
<reference evidence="18" key="1">
    <citation type="journal article" date="2022" name="Nat. Microbiol.">
        <title>Unique mobile elements and scalable gene flow at the prokaryote-eukaryote boundary revealed by circularized Asgard archaea genomes.</title>
        <authorList>
            <person name="Wu F."/>
            <person name="Speth D.R."/>
            <person name="Philosof A."/>
            <person name="Cremiere A."/>
            <person name="Narayanan A."/>
            <person name="Barco R.A."/>
            <person name="Connon S.A."/>
            <person name="Amend J.P."/>
            <person name="Antoshechkin I.A."/>
            <person name="Orphan V.J."/>
        </authorList>
    </citation>
    <scope>NUCLEOTIDE SEQUENCE</scope>
    <source>
        <strain evidence="18">PR6</strain>
    </source>
</reference>
<dbReference type="InterPro" id="IPR012310">
    <property type="entry name" value="DNA_ligase_ATP-dep_cent"/>
</dbReference>
<evidence type="ECO:0000256" key="2">
    <source>
        <dbReference type="ARBA" id="ARBA00013308"/>
    </source>
</evidence>
<feature type="binding site" evidence="14">
    <location>
        <position position="278"/>
    </location>
    <ligand>
        <name>ATP</name>
        <dbReference type="ChEBI" id="CHEBI:30616"/>
    </ligand>
</feature>
<comment type="catalytic activity">
    <reaction evidence="14">
        <text>ATP + (deoxyribonucleotide)n-3'-hydroxyl + 5'-phospho-(deoxyribonucleotide)m = (deoxyribonucleotide)n+m + AMP + diphosphate.</text>
        <dbReference type="EC" id="6.5.1.1"/>
    </reaction>
</comment>
<dbReference type="InterPro" id="IPR012309">
    <property type="entry name" value="DNA_ligase_ATP-dep_C"/>
</dbReference>
<keyword evidence="10 14" id="KW-0460">Magnesium</keyword>
<dbReference type="GO" id="GO:0006310">
    <property type="term" value="P:DNA recombination"/>
    <property type="evidence" value="ECO:0007669"/>
    <property type="project" value="UniProtKB-UniRule"/>
</dbReference>
<keyword evidence="7 14" id="KW-0547">Nucleotide-binding</keyword>
<dbReference type="GO" id="GO:0046872">
    <property type="term" value="F:metal ion binding"/>
    <property type="evidence" value="ECO:0007669"/>
    <property type="project" value="UniProtKB-KW"/>
</dbReference>
<dbReference type="Pfam" id="PF04679">
    <property type="entry name" value="DNA_ligase_A_C"/>
    <property type="match status" value="1"/>
</dbReference>
<dbReference type="EC" id="6.5.1.1" evidence="14"/>
<dbReference type="AlphaFoldDB" id="A0A9Y1BTA4"/>
<feature type="domain" description="DNA ligase ATP-dependent C-terminal" evidence="17">
    <location>
        <begin position="458"/>
        <end position="564"/>
    </location>
</feature>
<dbReference type="Gene3D" id="2.40.50.140">
    <property type="entry name" value="Nucleic acid-binding proteins"/>
    <property type="match status" value="1"/>
</dbReference>
<evidence type="ECO:0000256" key="3">
    <source>
        <dbReference type="ARBA" id="ARBA00022598"/>
    </source>
</evidence>
<evidence type="ECO:0000256" key="7">
    <source>
        <dbReference type="ARBA" id="ARBA00022741"/>
    </source>
</evidence>
<evidence type="ECO:0000256" key="10">
    <source>
        <dbReference type="ARBA" id="ARBA00022842"/>
    </source>
</evidence>
<dbReference type="Gene3D" id="1.10.3260.10">
    <property type="entry name" value="DNA ligase, ATP-dependent, N-terminal domain"/>
    <property type="match status" value="1"/>
</dbReference>
<keyword evidence="11 14" id="KW-0233">DNA recombination</keyword>
<dbReference type="GO" id="GO:0006281">
    <property type="term" value="P:DNA repair"/>
    <property type="evidence" value="ECO:0007669"/>
    <property type="project" value="UniProtKB-UniRule"/>
</dbReference>
<feature type="active site" description="N6-AMP-lysine intermediate" evidence="14">
    <location>
        <position position="258"/>
    </location>
</feature>
<name>A0A9Y1BTA4_9ARCH</name>
<dbReference type="SUPFAM" id="SSF117018">
    <property type="entry name" value="ATP-dependent DNA ligase DNA-binding domain"/>
    <property type="match status" value="1"/>
</dbReference>
<dbReference type="InterPro" id="IPR012308">
    <property type="entry name" value="DNA_ligase_ATP-dep_N"/>
</dbReference>
<keyword evidence="5 14" id="KW-0235">DNA replication</keyword>
<dbReference type="InterPro" id="IPR012340">
    <property type="entry name" value="NA-bd_OB-fold"/>
</dbReference>
<evidence type="ECO:0000256" key="5">
    <source>
        <dbReference type="ARBA" id="ARBA00022705"/>
    </source>
</evidence>
<sequence length="591" mass="66888">MKFKTLCRTYSKVEKISGKIEMVEILSETLCNANADEIGKIALLTLGKIYPNYVGIELMLAESMTIKALSITTGKSTSNIKQILEQKGDLGSITYKLLSKKTQTTLSSFTGETEYAPEILEVWSFFDKLAKLTGEGSSNKKINLLAGMLSRVSAIEAKYIVRIVSSKLRLGIATQLLLEALALAKTGNRDNKDILEKAYNRCSDIEYVAETLYKGGIEKVKEIDIRVFSPVKVMLAQRLSSSEEILEKFGEKCAVEYKYDGIRAQIHVKDNIVKIFSRNNENITYQFPDVQNEIIKAAKKQNFIVEGEIVAYDEKNNKILPFQSISRRKRKHDIEEKAQEIPVRVFLFDVLFANNCSTLNKLYLERRKLLKELVNETETIRFSHQTIVSSVDELETFFNSALEDNCEGIMVKSINQDSIYQAGARGWLWVKYKADYVDKLSDSFDLVIIGADYGKGKRTGKYGTFLLACFDTEEGNFKTFTRVATGFSDKDLDFFYQKLSNIKLNNKPKEVVSEIECSVWFEPKIVIEVTGAEITISQLHTCARGWLKGLNDGLALRFPRFTGRIVEDKNPEDATTVNEIVTIFLNQKGES</sequence>
<evidence type="ECO:0000256" key="11">
    <source>
        <dbReference type="ARBA" id="ARBA00023172"/>
    </source>
</evidence>
<dbReference type="FunFam" id="3.30.470.30:FF:000012">
    <property type="entry name" value="Probable DNA ligase"/>
    <property type="match status" value="1"/>
</dbReference>
<dbReference type="Proteomes" id="UP001200513">
    <property type="component" value="Chromosome"/>
</dbReference>
<keyword evidence="4 14" id="KW-0132">Cell division</keyword>
<evidence type="ECO:0000256" key="8">
    <source>
        <dbReference type="ARBA" id="ARBA00022763"/>
    </source>
</evidence>
<proteinExistence type="inferred from homology"/>
<dbReference type="PROSITE" id="PS00333">
    <property type="entry name" value="DNA_LIGASE_A2"/>
    <property type="match status" value="1"/>
</dbReference>
<dbReference type="GO" id="GO:0006273">
    <property type="term" value="P:lagging strand elongation"/>
    <property type="evidence" value="ECO:0007669"/>
    <property type="project" value="TreeGrafter"/>
</dbReference>
<dbReference type="PROSITE" id="PS00697">
    <property type="entry name" value="DNA_LIGASE_A1"/>
    <property type="match status" value="1"/>
</dbReference>
<dbReference type="GO" id="GO:0005524">
    <property type="term" value="F:ATP binding"/>
    <property type="evidence" value="ECO:0007669"/>
    <property type="project" value="UniProtKB-UniRule"/>
</dbReference>
<keyword evidence="8 14" id="KW-0227">DNA damage</keyword>
<feature type="binding site" evidence="14">
    <location>
        <position position="256"/>
    </location>
    <ligand>
        <name>ATP</name>
        <dbReference type="ChEBI" id="CHEBI:30616"/>
    </ligand>
</feature>
<evidence type="ECO:0000256" key="13">
    <source>
        <dbReference type="ARBA" id="ARBA00023306"/>
    </source>
</evidence>
<dbReference type="GO" id="GO:0071897">
    <property type="term" value="P:DNA biosynthetic process"/>
    <property type="evidence" value="ECO:0007669"/>
    <property type="project" value="InterPro"/>
</dbReference>
<dbReference type="Pfam" id="PF04675">
    <property type="entry name" value="DNA_ligase_A_N"/>
    <property type="match status" value="1"/>
</dbReference>
<dbReference type="PANTHER" id="PTHR45674:SF4">
    <property type="entry name" value="DNA LIGASE 1"/>
    <property type="match status" value="1"/>
</dbReference>
<dbReference type="PANTHER" id="PTHR45674">
    <property type="entry name" value="DNA LIGASE 1/3 FAMILY MEMBER"/>
    <property type="match status" value="1"/>
</dbReference>
<feature type="binding site" evidence="14">
    <location>
        <position position="308"/>
    </location>
    <ligand>
        <name>ATP</name>
        <dbReference type="ChEBI" id="CHEBI:30616"/>
    </ligand>
</feature>
<evidence type="ECO:0000256" key="1">
    <source>
        <dbReference type="ARBA" id="ARBA00007572"/>
    </source>
</evidence>
<accession>A0A9Y1BTA4</accession>
<keyword evidence="6 14" id="KW-0479">Metal-binding</keyword>
<dbReference type="Gene3D" id="3.30.470.30">
    <property type="entry name" value="DNA ligase/mRNA capping enzyme"/>
    <property type="match status" value="1"/>
</dbReference>
<evidence type="ECO:0000313" key="18">
    <source>
        <dbReference type="EMBL" id="UJG44670.1"/>
    </source>
</evidence>
<comment type="similarity">
    <text evidence="1 14">Belongs to the ATP-dependent DNA ligase family.</text>
</comment>
<gene>
    <name evidence="14" type="primary">lig</name>
    <name evidence="18" type="ORF">K9W46_05690</name>
</gene>
<dbReference type="InterPro" id="IPR016059">
    <property type="entry name" value="DNA_ligase_ATP-dep_CS"/>
</dbReference>
<organism evidence="18">
    <name type="scientific">Candidatus Heimdallarchaeum endolithica</name>
    <dbReference type="NCBI Taxonomy" id="2876572"/>
    <lineage>
        <taxon>Archaea</taxon>
        <taxon>Promethearchaeati</taxon>
        <taxon>Candidatus Heimdallarchaeota</taxon>
        <taxon>Candidatus Heimdallarchaeia (ex Rinke et al. 2021) (nom. nud.)</taxon>
        <taxon>Candidatus Heimdallarchaeales</taxon>
        <taxon>Candidatus Heimdallarchaeaceae</taxon>
        <taxon>Candidatus Heimdallarchaeum</taxon>
    </lineage>
</organism>
<feature type="binding site" evidence="14">
    <location>
        <position position="263"/>
    </location>
    <ligand>
        <name>ATP</name>
        <dbReference type="ChEBI" id="CHEBI:30616"/>
    </ligand>
</feature>
<evidence type="ECO:0000256" key="9">
    <source>
        <dbReference type="ARBA" id="ARBA00022840"/>
    </source>
</evidence>
<evidence type="ECO:0000256" key="12">
    <source>
        <dbReference type="ARBA" id="ARBA00023204"/>
    </source>
</evidence>
<keyword evidence="9 14" id="KW-0067">ATP-binding</keyword>
<dbReference type="CDD" id="cd07969">
    <property type="entry name" value="OBF_DNA_ligase_I"/>
    <property type="match status" value="1"/>
</dbReference>
<dbReference type="InterPro" id="IPR000977">
    <property type="entry name" value="DNA_ligase_ATP-dep"/>
</dbReference>
<dbReference type="GO" id="GO:0003677">
    <property type="term" value="F:DNA binding"/>
    <property type="evidence" value="ECO:0007669"/>
    <property type="project" value="InterPro"/>
</dbReference>
<dbReference type="SUPFAM" id="SSF56091">
    <property type="entry name" value="DNA ligase/mRNA capping enzyme, catalytic domain"/>
    <property type="match status" value="1"/>
</dbReference>
<dbReference type="Pfam" id="PF01068">
    <property type="entry name" value="DNA_ligase_A_M"/>
    <property type="match status" value="1"/>
</dbReference>
<dbReference type="HAMAP" id="MF_00407">
    <property type="entry name" value="DNA_ligase"/>
    <property type="match status" value="1"/>
</dbReference>
<dbReference type="InterPro" id="IPR050191">
    <property type="entry name" value="ATP-dep_DNA_ligase"/>
</dbReference>
<dbReference type="GO" id="GO:0003910">
    <property type="term" value="F:DNA ligase (ATP) activity"/>
    <property type="evidence" value="ECO:0007669"/>
    <property type="project" value="UniProtKB-UniRule"/>
</dbReference>
<dbReference type="InterPro" id="IPR036599">
    <property type="entry name" value="DNA_ligase_N_sf"/>
</dbReference>
<dbReference type="NCBIfam" id="TIGR00574">
    <property type="entry name" value="dnl1"/>
    <property type="match status" value="1"/>
</dbReference>
<feature type="binding site" evidence="14">
    <location>
        <position position="425"/>
    </location>
    <ligand>
        <name>ATP</name>
        <dbReference type="ChEBI" id="CHEBI:30616"/>
    </ligand>
</feature>
<evidence type="ECO:0000256" key="4">
    <source>
        <dbReference type="ARBA" id="ARBA00022618"/>
    </source>
</evidence>
<evidence type="ECO:0000256" key="14">
    <source>
        <dbReference type="HAMAP-Rule" id="MF_00407"/>
    </source>
</evidence>
<feature type="domain" description="ATP-dependent DNA ligase family profile" evidence="15">
    <location>
        <begin position="234"/>
        <end position="433"/>
    </location>
</feature>
<dbReference type="SUPFAM" id="SSF50249">
    <property type="entry name" value="Nucleic acid-binding proteins"/>
    <property type="match status" value="1"/>
</dbReference>
<dbReference type="GO" id="GO:0051301">
    <property type="term" value="P:cell division"/>
    <property type="evidence" value="ECO:0007669"/>
    <property type="project" value="UniProtKB-KW"/>
</dbReference>
<dbReference type="InterPro" id="IPR022865">
    <property type="entry name" value="DNA_ligae_ATP-dep_bac/arc"/>
</dbReference>
<protein>
    <recommendedName>
        <fullName evidence="2 14">DNA ligase</fullName>
        <ecNumber evidence="14">6.5.1.1</ecNumber>
    </recommendedName>
    <alternativeName>
        <fullName evidence="14">Polydeoxyribonucleotide synthase [ATP]</fullName>
    </alternativeName>
</protein>
<evidence type="ECO:0000259" key="17">
    <source>
        <dbReference type="Pfam" id="PF04679"/>
    </source>
</evidence>